<sequence length="56" mass="6064">MKAIKVLVIALVAAFTINTVSAQTTTPAKTGTEKTQTKKGYKHHHHKKHKKAAAKA</sequence>
<feature type="chain" id="PRO_5011500457" evidence="2">
    <location>
        <begin position="23"/>
        <end position="56"/>
    </location>
</feature>
<organism evidence="3 4">
    <name type="scientific">Pedobacter soli</name>
    <dbReference type="NCBI Taxonomy" id="390242"/>
    <lineage>
        <taxon>Bacteria</taxon>
        <taxon>Pseudomonadati</taxon>
        <taxon>Bacteroidota</taxon>
        <taxon>Sphingobacteriia</taxon>
        <taxon>Sphingobacteriales</taxon>
        <taxon>Sphingobacteriaceae</taxon>
        <taxon>Pedobacter</taxon>
    </lineage>
</organism>
<keyword evidence="2" id="KW-0732">Signal</keyword>
<feature type="region of interest" description="Disordered" evidence="1">
    <location>
        <begin position="24"/>
        <end position="56"/>
    </location>
</feature>
<evidence type="ECO:0000313" key="4">
    <source>
        <dbReference type="Proteomes" id="UP000199455"/>
    </source>
</evidence>
<dbReference type="STRING" id="390242.SAMN04488024_102393"/>
<dbReference type="EMBL" id="FMZH01000002">
    <property type="protein sequence ID" value="SDC56765.1"/>
    <property type="molecule type" value="Genomic_DNA"/>
</dbReference>
<accession>A0A1G6MP81</accession>
<evidence type="ECO:0000313" key="3">
    <source>
        <dbReference type="EMBL" id="SDC56765.1"/>
    </source>
</evidence>
<dbReference type="AlphaFoldDB" id="A0A1G6MP81"/>
<evidence type="ECO:0000256" key="1">
    <source>
        <dbReference type="SAM" id="MobiDB-lite"/>
    </source>
</evidence>
<protein>
    <submittedName>
        <fullName evidence="3">Uncharacterized protein</fullName>
    </submittedName>
</protein>
<feature type="compositionally biased region" description="Basic residues" evidence="1">
    <location>
        <begin position="37"/>
        <end position="56"/>
    </location>
</feature>
<dbReference type="Proteomes" id="UP000199455">
    <property type="component" value="Unassembled WGS sequence"/>
</dbReference>
<gene>
    <name evidence="3" type="ORF">SAMN04488024_102393</name>
</gene>
<feature type="signal peptide" evidence="2">
    <location>
        <begin position="1"/>
        <end position="22"/>
    </location>
</feature>
<reference evidence="4" key="1">
    <citation type="submission" date="2016-10" db="EMBL/GenBank/DDBJ databases">
        <authorList>
            <person name="Varghese N."/>
            <person name="Submissions S."/>
        </authorList>
    </citation>
    <scope>NUCLEOTIDE SEQUENCE [LARGE SCALE GENOMIC DNA]</scope>
    <source>
        <strain evidence="4">DSM 18609</strain>
    </source>
</reference>
<evidence type="ECO:0000256" key="2">
    <source>
        <dbReference type="SAM" id="SignalP"/>
    </source>
</evidence>
<proteinExistence type="predicted"/>
<keyword evidence="4" id="KW-1185">Reference proteome</keyword>
<dbReference type="RefSeq" id="WP_167356557.1">
    <property type="nucleotide sequence ID" value="NZ_FMZH01000002.1"/>
</dbReference>
<name>A0A1G6MP81_9SPHI</name>